<keyword evidence="3" id="KW-0238">DNA-binding</keyword>
<dbReference type="SMART" id="SM00066">
    <property type="entry name" value="GAL4"/>
    <property type="match status" value="1"/>
</dbReference>
<dbReference type="AlphaFoldDB" id="A0A5N7APJ4"/>
<dbReference type="PROSITE" id="PS50048">
    <property type="entry name" value="ZN2_CY6_FUNGAL_2"/>
    <property type="match status" value="1"/>
</dbReference>
<dbReference type="GO" id="GO:0045122">
    <property type="term" value="P:aflatoxin biosynthetic process"/>
    <property type="evidence" value="ECO:0007669"/>
    <property type="project" value="InterPro"/>
</dbReference>
<dbReference type="InterPro" id="IPR036864">
    <property type="entry name" value="Zn2-C6_fun-type_DNA-bd_sf"/>
</dbReference>
<accession>A0A5N7APJ4</accession>
<dbReference type="CDD" id="cd00067">
    <property type="entry name" value="GAL4"/>
    <property type="match status" value="1"/>
</dbReference>
<evidence type="ECO:0000256" key="3">
    <source>
        <dbReference type="ARBA" id="ARBA00023125"/>
    </source>
</evidence>
<feature type="compositionally biased region" description="Polar residues" evidence="6">
    <location>
        <begin position="66"/>
        <end position="77"/>
    </location>
</feature>
<dbReference type="GO" id="GO:0000981">
    <property type="term" value="F:DNA-binding transcription factor activity, RNA polymerase II-specific"/>
    <property type="evidence" value="ECO:0007669"/>
    <property type="project" value="InterPro"/>
</dbReference>
<dbReference type="OrthoDB" id="2740448at2759"/>
<keyword evidence="4" id="KW-0804">Transcription</keyword>
<dbReference type="InterPro" id="IPR001138">
    <property type="entry name" value="Zn2Cys6_DnaBD"/>
</dbReference>
<dbReference type="Pfam" id="PF00172">
    <property type="entry name" value="Zn_clus"/>
    <property type="match status" value="1"/>
</dbReference>
<keyword evidence="5" id="KW-0539">Nucleus</keyword>
<dbReference type="Proteomes" id="UP000326198">
    <property type="component" value="Unassembled WGS sequence"/>
</dbReference>
<evidence type="ECO:0000256" key="1">
    <source>
        <dbReference type="ARBA" id="ARBA00022723"/>
    </source>
</evidence>
<sequence length="394" mass="43609">MDMSSKRPISRHHRDKEQAPRRLRSTCDRCTMLKVRCDKKKPRCERCESVQQHCVYGPYRWKGRSTETPATLSSSYTRARRQPPSTAVDDCDQSIAQKAQVARRVLPAGPVNSLSDLALSPELESLSFDFPSELDGVHIGIGDDDCKILSPRPAPLNYFGMTTDSPPGQLGVKPVAPFRGNESQPPPDAGMSEAYFSSPDSWTSGNICTCASLAFDILQEIYRAETTCRLARGSGLPSNDHILKINRTAAQNLEYLLSRACVGCLEDTSIPFLVLATMSKVLSWYGAVFDRINRHSPAKNPVHLMESGPVTPIYFGDFELDIATEQRITAQVLLFELGYTSKVLALMRESAPARMREPIGSLLGAVLDFLSSTLNNLTTKVDEFCTSKLTFTVY</sequence>
<dbReference type="GO" id="GO:0008270">
    <property type="term" value="F:zinc ion binding"/>
    <property type="evidence" value="ECO:0007669"/>
    <property type="project" value="InterPro"/>
</dbReference>
<dbReference type="InterPro" id="IPR013700">
    <property type="entry name" value="AflR"/>
</dbReference>
<proteinExistence type="predicted"/>
<dbReference type="GO" id="GO:0009893">
    <property type="term" value="P:positive regulation of metabolic process"/>
    <property type="evidence" value="ECO:0007669"/>
    <property type="project" value="UniProtKB-ARBA"/>
</dbReference>
<keyword evidence="2" id="KW-0805">Transcription regulation</keyword>
<protein>
    <recommendedName>
        <fullName evidence="7">Zn(2)-C6 fungal-type domain-containing protein</fullName>
    </recommendedName>
</protein>
<dbReference type="Pfam" id="PF08493">
    <property type="entry name" value="AflR"/>
    <property type="match status" value="1"/>
</dbReference>
<evidence type="ECO:0000313" key="8">
    <source>
        <dbReference type="EMBL" id="KAE8371762.1"/>
    </source>
</evidence>
<feature type="region of interest" description="Disordered" evidence="6">
    <location>
        <begin position="1"/>
        <end position="22"/>
    </location>
</feature>
<dbReference type="GO" id="GO:0005634">
    <property type="term" value="C:nucleus"/>
    <property type="evidence" value="ECO:0007669"/>
    <property type="project" value="InterPro"/>
</dbReference>
<dbReference type="PRINTS" id="PR00755">
    <property type="entry name" value="AFLATOXINBRP"/>
</dbReference>
<reference evidence="8 9" key="1">
    <citation type="submission" date="2019-04" db="EMBL/GenBank/DDBJ databases">
        <title>Friends and foes A comparative genomics studyof 23 Aspergillus species from section Flavi.</title>
        <authorList>
            <consortium name="DOE Joint Genome Institute"/>
            <person name="Kjaerbolling I."/>
            <person name="Vesth T."/>
            <person name="Frisvad J.C."/>
            <person name="Nybo J.L."/>
            <person name="Theobald S."/>
            <person name="Kildgaard S."/>
            <person name="Isbrandt T."/>
            <person name="Kuo A."/>
            <person name="Sato A."/>
            <person name="Lyhne E.K."/>
            <person name="Kogle M.E."/>
            <person name="Wiebenga A."/>
            <person name="Kun R.S."/>
            <person name="Lubbers R.J."/>
            <person name="Makela M.R."/>
            <person name="Barry K."/>
            <person name="Chovatia M."/>
            <person name="Clum A."/>
            <person name="Daum C."/>
            <person name="Haridas S."/>
            <person name="He G."/>
            <person name="LaButti K."/>
            <person name="Lipzen A."/>
            <person name="Mondo S."/>
            <person name="Riley R."/>
            <person name="Salamov A."/>
            <person name="Simmons B.A."/>
            <person name="Magnuson J.K."/>
            <person name="Henrissat B."/>
            <person name="Mortensen U.H."/>
            <person name="Larsen T.O."/>
            <person name="Devries R.P."/>
            <person name="Grigoriev I.V."/>
            <person name="Machida M."/>
            <person name="Baker S.E."/>
            <person name="Andersen M.R."/>
        </authorList>
    </citation>
    <scope>NUCLEOTIDE SEQUENCE [LARGE SCALE GENOMIC DNA]</scope>
    <source>
        <strain evidence="8 9">IBT 29228</strain>
    </source>
</reference>
<evidence type="ECO:0000256" key="4">
    <source>
        <dbReference type="ARBA" id="ARBA00023163"/>
    </source>
</evidence>
<dbReference type="PROSITE" id="PS00463">
    <property type="entry name" value="ZN2_CY6_FUNGAL_1"/>
    <property type="match status" value="1"/>
</dbReference>
<evidence type="ECO:0000313" key="9">
    <source>
        <dbReference type="Proteomes" id="UP000326198"/>
    </source>
</evidence>
<feature type="region of interest" description="Disordered" evidence="6">
    <location>
        <begin position="66"/>
        <end position="89"/>
    </location>
</feature>
<evidence type="ECO:0000256" key="2">
    <source>
        <dbReference type="ARBA" id="ARBA00023015"/>
    </source>
</evidence>
<evidence type="ECO:0000259" key="7">
    <source>
        <dbReference type="PROSITE" id="PS50048"/>
    </source>
</evidence>
<dbReference type="Gene3D" id="4.10.240.10">
    <property type="entry name" value="Zn(2)-C6 fungal-type DNA-binding domain"/>
    <property type="match status" value="1"/>
</dbReference>
<gene>
    <name evidence="8" type="ORF">BDV26DRAFT_286519</name>
</gene>
<evidence type="ECO:0000256" key="5">
    <source>
        <dbReference type="ARBA" id="ARBA00023242"/>
    </source>
</evidence>
<organism evidence="8 9">
    <name type="scientific">Aspergillus bertholletiae</name>
    <dbReference type="NCBI Taxonomy" id="1226010"/>
    <lineage>
        <taxon>Eukaryota</taxon>
        <taxon>Fungi</taxon>
        <taxon>Dikarya</taxon>
        <taxon>Ascomycota</taxon>
        <taxon>Pezizomycotina</taxon>
        <taxon>Eurotiomycetes</taxon>
        <taxon>Eurotiomycetidae</taxon>
        <taxon>Eurotiales</taxon>
        <taxon>Aspergillaceae</taxon>
        <taxon>Aspergillus</taxon>
        <taxon>Aspergillus subgen. Circumdati</taxon>
    </lineage>
</organism>
<evidence type="ECO:0000256" key="6">
    <source>
        <dbReference type="SAM" id="MobiDB-lite"/>
    </source>
</evidence>
<name>A0A5N7APJ4_9EURO</name>
<feature type="domain" description="Zn(2)-C6 fungal-type" evidence="7">
    <location>
        <begin position="26"/>
        <end position="56"/>
    </location>
</feature>
<dbReference type="EMBL" id="ML736399">
    <property type="protein sequence ID" value="KAE8371762.1"/>
    <property type="molecule type" value="Genomic_DNA"/>
</dbReference>
<dbReference type="GO" id="GO:0003677">
    <property type="term" value="F:DNA binding"/>
    <property type="evidence" value="ECO:0007669"/>
    <property type="project" value="UniProtKB-KW"/>
</dbReference>
<keyword evidence="1" id="KW-0479">Metal-binding</keyword>
<dbReference type="SUPFAM" id="SSF57701">
    <property type="entry name" value="Zn2/Cys6 DNA-binding domain"/>
    <property type="match status" value="1"/>
</dbReference>
<keyword evidence="9" id="KW-1185">Reference proteome</keyword>